<feature type="transmembrane region" description="Helical" evidence="2">
    <location>
        <begin position="377"/>
        <end position="397"/>
    </location>
</feature>
<reference evidence="5" key="1">
    <citation type="submission" date="2023-09" db="EMBL/GenBank/DDBJ databases">
        <title>Flavobacterium sp. 20NA77.7 isolated from freshwater.</title>
        <authorList>
            <person name="Le V."/>
            <person name="Ko S.-R."/>
            <person name="Ahn C.-Y."/>
            <person name="Oh H.-M."/>
        </authorList>
    </citation>
    <scope>NUCLEOTIDE SEQUENCE</scope>
    <source>
        <strain evidence="5">20NA77.7</strain>
    </source>
</reference>
<dbReference type="Pfam" id="PF00196">
    <property type="entry name" value="GerE"/>
    <property type="match status" value="1"/>
</dbReference>
<dbReference type="PROSITE" id="PS50043">
    <property type="entry name" value="HTH_LUXR_2"/>
    <property type="match status" value="1"/>
</dbReference>
<dbReference type="InterPro" id="IPR036388">
    <property type="entry name" value="WH-like_DNA-bd_sf"/>
</dbReference>
<feature type="signal peptide" evidence="3">
    <location>
        <begin position="1"/>
        <end position="19"/>
    </location>
</feature>
<evidence type="ECO:0000313" key="5">
    <source>
        <dbReference type="EMBL" id="WMW77961.1"/>
    </source>
</evidence>
<evidence type="ECO:0000313" key="6">
    <source>
        <dbReference type="Proteomes" id="UP001180481"/>
    </source>
</evidence>
<accession>A0ABY9R9N7</accession>
<keyword evidence="1" id="KW-0175">Coiled coil</keyword>
<evidence type="ECO:0000256" key="1">
    <source>
        <dbReference type="SAM" id="Coils"/>
    </source>
</evidence>
<keyword evidence="3" id="KW-0732">Signal</keyword>
<evidence type="ECO:0000256" key="2">
    <source>
        <dbReference type="SAM" id="Phobius"/>
    </source>
</evidence>
<dbReference type="EMBL" id="CP133721">
    <property type="protein sequence ID" value="WMW77961.1"/>
    <property type="molecule type" value="Genomic_DNA"/>
</dbReference>
<dbReference type="Proteomes" id="UP001180481">
    <property type="component" value="Chromosome"/>
</dbReference>
<keyword evidence="2" id="KW-0812">Transmembrane</keyword>
<feature type="coiled-coil region" evidence="1">
    <location>
        <begin position="411"/>
        <end position="480"/>
    </location>
</feature>
<keyword evidence="2" id="KW-1133">Transmembrane helix</keyword>
<dbReference type="RefSeq" id="WP_309532288.1">
    <property type="nucleotide sequence ID" value="NZ_CP133721.1"/>
</dbReference>
<dbReference type="InterPro" id="IPR016032">
    <property type="entry name" value="Sig_transdc_resp-reg_C-effctor"/>
</dbReference>
<name>A0ABY9R9N7_9FLAO</name>
<feature type="chain" id="PRO_5046290579" evidence="3">
    <location>
        <begin position="20"/>
        <end position="582"/>
    </location>
</feature>
<evidence type="ECO:0000259" key="4">
    <source>
        <dbReference type="PROSITE" id="PS50043"/>
    </source>
</evidence>
<proteinExistence type="predicted"/>
<dbReference type="Gene3D" id="1.10.10.10">
    <property type="entry name" value="Winged helix-like DNA-binding domain superfamily/Winged helix DNA-binding domain"/>
    <property type="match status" value="1"/>
</dbReference>
<dbReference type="InterPro" id="IPR000792">
    <property type="entry name" value="Tscrpt_reg_LuxR_C"/>
</dbReference>
<keyword evidence="2" id="KW-0472">Membrane</keyword>
<gene>
    <name evidence="5" type="ORF">RF683_00520</name>
</gene>
<keyword evidence="6" id="KW-1185">Reference proteome</keyword>
<feature type="domain" description="HTH luxR-type" evidence="4">
    <location>
        <begin position="510"/>
        <end position="575"/>
    </location>
</feature>
<dbReference type="SUPFAM" id="SSF46894">
    <property type="entry name" value="C-terminal effector domain of the bipartite response regulators"/>
    <property type="match status" value="1"/>
</dbReference>
<organism evidence="5 6">
    <name type="scientific">Flavobacterium nakdongensis</name>
    <dbReference type="NCBI Taxonomy" id="3073563"/>
    <lineage>
        <taxon>Bacteria</taxon>
        <taxon>Pseudomonadati</taxon>
        <taxon>Bacteroidota</taxon>
        <taxon>Flavobacteriia</taxon>
        <taxon>Flavobacteriales</taxon>
        <taxon>Flavobacteriaceae</taxon>
        <taxon>Flavobacterium</taxon>
    </lineage>
</organism>
<evidence type="ECO:0000256" key="3">
    <source>
        <dbReference type="SAM" id="SignalP"/>
    </source>
</evidence>
<dbReference type="SUPFAM" id="SSF48452">
    <property type="entry name" value="TPR-like"/>
    <property type="match status" value="1"/>
</dbReference>
<dbReference type="InterPro" id="IPR011990">
    <property type="entry name" value="TPR-like_helical_dom_sf"/>
</dbReference>
<protein>
    <submittedName>
        <fullName evidence="5">Helix-turn-helix transcriptional regulator</fullName>
    </submittedName>
</protein>
<dbReference type="Gene3D" id="1.25.40.10">
    <property type="entry name" value="Tetratricopeptide repeat domain"/>
    <property type="match status" value="1"/>
</dbReference>
<sequence length="582" mass="67700">MKILLMLFLSLLLSQCTNKHEKAIVSHTDIEQKINAAAKITNPKQAIRQYIILLEEAKKAKNVNDVFNCEFQLGNLYYSEMRYSEAIKHWLSAYNKTDRLNKLNKQKAPGLQTNIGAYYMGVGYIKTAISYFLQARKTMDKLGVKDDSHWKNYINLGVAYMQLEQYDYAALQFEKVDKNFSPVITFLYFLNTAKLAALQNNASEFYTKIEKAATLLKQNYLYQNVFEEVQLEYYVKFNDKQRVLPILKLYLNGYTQKSLYTKLLLNKASLCVYGNLIEPIDKLNLYFNQVKQDADWYQTILFYEVQASYYKTKGDYEKYSTFLVKGHEVENKLRQVNNNLLLQDYELIAQQDEFKAENKLLKAENELASERLQTQKYMIYIFIVSILSAIGLSVLLYKNVKKARNLKEIELQIAKSSLEQTQIKQKELQKQLEFQDYKLKDVVKNSKKIAVLKKQIEAFLKDLENNILESNQRLEFKKAKVSIDAFFANYTDLAVIASATENSLIKIQNLQIYFPQLNEKEVQVLALIINNFTSKEIAILLSKSEKTIEYVRTQIRTKLEISTEIPLLAAVNKILNNQNANV</sequence>
<dbReference type="SMART" id="SM00421">
    <property type="entry name" value="HTH_LUXR"/>
    <property type="match status" value="1"/>
</dbReference>